<sequence>MLDGYVSDYLLALPPLDATPATVRIYIGQVLQNHHDVSKEEAEAVAAKWLYGRGSELLVYYDIDTFRSIFGAEAGMLLFGYARKELGRTSGAISSTRVGARVGGKVMDKNKKDIFGLTPGFFWPNQRFPGLLDKTVKGVKYEDEVIIWLIGVE</sequence>
<dbReference type="AlphaFoldDB" id="A0A8H7W407"/>
<comment type="caution">
    <text evidence="1">The sequence shown here is derived from an EMBL/GenBank/DDBJ whole genome shotgun (WGS) entry which is preliminary data.</text>
</comment>
<keyword evidence="2" id="KW-1185">Reference proteome</keyword>
<dbReference type="EMBL" id="JAFJYH010000172">
    <property type="protein sequence ID" value="KAG4416861.1"/>
    <property type="molecule type" value="Genomic_DNA"/>
</dbReference>
<evidence type="ECO:0000313" key="1">
    <source>
        <dbReference type="EMBL" id="KAG4416861.1"/>
    </source>
</evidence>
<gene>
    <name evidence="1" type="ORF">IFR04_010003</name>
</gene>
<name>A0A8H7W407_9HELO</name>
<reference evidence="1" key="1">
    <citation type="submission" date="2021-02" db="EMBL/GenBank/DDBJ databases">
        <title>Genome sequence Cadophora malorum strain M34.</title>
        <authorList>
            <person name="Stefanovic E."/>
            <person name="Vu D."/>
            <person name="Scully C."/>
            <person name="Dijksterhuis J."/>
            <person name="Roader J."/>
            <person name="Houbraken J."/>
        </authorList>
    </citation>
    <scope>NUCLEOTIDE SEQUENCE</scope>
    <source>
        <strain evidence="1">M34</strain>
    </source>
</reference>
<accession>A0A8H7W407</accession>
<evidence type="ECO:0000313" key="2">
    <source>
        <dbReference type="Proteomes" id="UP000664132"/>
    </source>
</evidence>
<protein>
    <submittedName>
        <fullName evidence="1">Uncharacterized protein</fullName>
    </submittedName>
</protein>
<dbReference type="OrthoDB" id="4771706at2759"/>
<proteinExistence type="predicted"/>
<dbReference type="Proteomes" id="UP000664132">
    <property type="component" value="Unassembled WGS sequence"/>
</dbReference>
<organism evidence="1 2">
    <name type="scientific">Cadophora malorum</name>
    <dbReference type="NCBI Taxonomy" id="108018"/>
    <lineage>
        <taxon>Eukaryota</taxon>
        <taxon>Fungi</taxon>
        <taxon>Dikarya</taxon>
        <taxon>Ascomycota</taxon>
        <taxon>Pezizomycotina</taxon>
        <taxon>Leotiomycetes</taxon>
        <taxon>Helotiales</taxon>
        <taxon>Ploettnerulaceae</taxon>
        <taxon>Cadophora</taxon>
    </lineage>
</organism>